<keyword evidence="5 13" id="KW-0812">Transmembrane</keyword>
<comment type="cofactor">
    <cofactor evidence="12 13">
        <name>Mn(2+)</name>
        <dbReference type="ChEBI" id="CHEBI:29035"/>
    </cofactor>
</comment>
<evidence type="ECO:0000256" key="7">
    <source>
        <dbReference type="ARBA" id="ARBA00022989"/>
    </source>
</evidence>
<keyword evidence="4 13" id="KW-0808">Transferase</keyword>
<dbReference type="Gene3D" id="3.90.550.10">
    <property type="entry name" value="Spore Coat Polysaccharide Biosynthesis Protein SpsA, Chain A"/>
    <property type="match status" value="1"/>
</dbReference>
<dbReference type="AlphaFoldDB" id="A0A9P1N7V5"/>
<evidence type="ECO:0000256" key="3">
    <source>
        <dbReference type="ARBA" id="ARBA00012641"/>
    </source>
</evidence>
<gene>
    <name evidence="14" type="ORF">CAMP_LOCUS15646</name>
</gene>
<sequence length="284" mass="33131">MRILLVLIYCILAFVIITIYKMMNQTSENNSYLDFYGETLDLRRDFEKADNQSLIIVITPTYYRLTQLPDMTRMANTLMHVKNLHWIVIEDGEKKNENIESLLKRSNISNSYFTFKTKPGYPKRGWYQRSMALTLLRRTEFNNTNAVVFFGDDDNSYDIRLFTEYIRNVKKLGMWAVGHAGGGIAANLNVVKGKVIDFDVSWGEWRKFGIDMAGFAIHLDFVLKTDAIFHGKICGRRTPETCLLEEMHFSRDDIEPFGYETNGAREIYRFFVCRVATQLLNRMI</sequence>
<accession>A0A9P1N7V5</accession>
<organism evidence="14 15">
    <name type="scientific">Caenorhabditis angaria</name>
    <dbReference type="NCBI Taxonomy" id="860376"/>
    <lineage>
        <taxon>Eukaryota</taxon>
        <taxon>Metazoa</taxon>
        <taxon>Ecdysozoa</taxon>
        <taxon>Nematoda</taxon>
        <taxon>Chromadorea</taxon>
        <taxon>Rhabditida</taxon>
        <taxon>Rhabditina</taxon>
        <taxon>Rhabditomorpha</taxon>
        <taxon>Rhabditoidea</taxon>
        <taxon>Rhabditidae</taxon>
        <taxon>Peloderinae</taxon>
        <taxon>Caenorhabditis</taxon>
    </lineage>
</organism>
<comment type="similarity">
    <text evidence="2 13">Belongs to the glycosyltransferase 43 family.</text>
</comment>
<dbReference type="OrthoDB" id="675023at2759"/>
<evidence type="ECO:0000256" key="13">
    <source>
        <dbReference type="RuleBase" id="RU363127"/>
    </source>
</evidence>
<evidence type="ECO:0000256" key="2">
    <source>
        <dbReference type="ARBA" id="ARBA00007706"/>
    </source>
</evidence>
<dbReference type="EC" id="2.4.1.135" evidence="3 13"/>
<evidence type="ECO:0000256" key="9">
    <source>
        <dbReference type="ARBA" id="ARBA00023180"/>
    </source>
</evidence>
<evidence type="ECO:0000313" key="14">
    <source>
        <dbReference type="EMBL" id="CAI5453009.1"/>
    </source>
</evidence>
<keyword evidence="6 13" id="KW-0735">Signal-anchor</keyword>
<comment type="catalytic activity">
    <reaction evidence="10 13">
        <text>3-O-(beta-D-galactosyl-(1-&gt;3)-beta-D-galactosyl-(1-&gt;4)-beta-D-xylosyl)-L-seryl-[protein] + UDP-alpha-D-glucuronate = 3-O-(beta-D-GlcA-(1-&gt;3)-beta-D-Gal-(1-&gt;3)-beta-D-Gal-(1-&gt;4)-beta-D-Xyl)-L-seryl-[protein] + UDP + H(+)</text>
        <dbReference type="Rhea" id="RHEA:24168"/>
        <dbReference type="Rhea" id="RHEA-COMP:12571"/>
        <dbReference type="Rhea" id="RHEA-COMP:12573"/>
        <dbReference type="ChEBI" id="CHEBI:15378"/>
        <dbReference type="ChEBI" id="CHEBI:58052"/>
        <dbReference type="ChEBI" id="CHEBI:58223"/>
        <dbReference type="ChEBI" id="CHEBI:132090"/>
        <dbReference type="ChEBI" id="CHEBI:132093"/>
        <dbReference type="EC" id="2.4.1.135"/>
    </reaction>
</comment>
<name>A0A9P1N7V5_9PELO</name>
<dbReference type="PANTHER" id="PTHR10896">
    <property type="entry name" value="GALACTOSYLGALACTOSYLXYLOSYLPROTEIN 3-BETA-GLUCURONOSYLTRANSFERASE BETA-1,3-GLUCURONYLTRANSFERASE"/>
    <property type="match status" value="1"/>
</dbReference>
<dbReference type="EMBL" id="CANHGI010000005">
    <property type="protein sequence ID" value="CAI5453009.1"/>
    <property type="molecule type" value="Genomic_DNA"/>
</dbReference>
<evidence type="ECO:0000256" key="8">
    <source>
        <dbReference type="ARBA" id="ARBA00023136"/>
    </source>
</evidence>
<protein>
    <recommendedName>
        <fullName evidence="3 13">Galactosylgalactosylxylosylprotein 3-beta-glucuronosyltransferase</fullName>
        <ecNumber evidence="3 13">2.4.1.135</ecNumber>
    </recommendedName>
</protein>
<dbReference type="InterPro" id="IPR029044">
    <property type="entry name" value="Nucleotide-diphossugar_trans"/>
</dbReference>
<dbReference type="Pfam" id="PF03360">
    <property type="entry name" value="Glyco_transf_43"/>
    <property type="match status" value="1"/>
</dbReference>
<feature type="binding site" evidence="12">
    <location>
        <position position="154"/>
    </location>
    <ligand>
        <name>Mn(2+)</name>
        <dbReference type="ChEBI" id="CHEBI:29035"/>
    </ligand>
</feature>
<evidence type="ECO:0000256" key="11">
    <source>
        <dbReference type="PIRSR" id="PIRSR605027-1"/>
    </source>
</evidence>
<dbReference type="GO" id="GO:0050650">
    <property type="term" value="P:chondroitin sulfate proteoglycan biosynthetic process"/>
    <property type="evidence" value="ECO:0007669"/>
    <property type="project" value="TreeGrafter"/>
</dbReference>
<evidence type="ECO:0000256" key="4">
    <source>
        <dbReference type="ARBA" id="ARBA00022679"/>
    </source>
</evidence>
<keyword evidence="12 13" id="KW-0464">Manganese</keyword>
<keyword evidence="9" id="KW-0325">Glycoprotein</keyword>
<proteinExistence type="inferred from homology"/>
<evidence type="ECO:0000256" key="12">
    <source>
        <dbReference type="PIRSR" id="PIRSR605027-3"/>
    </source>
</evidence>
<reference evidence="14" key="1">
    <citation type="submission" date="2022-11" db="EMBL/GenBank/DDBJ databases">
        <authorList>
            <person name="Kikuchi T."/>
        </authorList>
    </citation>
    <scope>NUCLEOTIDE SEQUENCE</scope>
    <source>
        <strain evidence="14">PS1010</strain>
    </source>
</reference>
<evidence type="ECO:0000256" key="6">
    <source>
        <dbReference type="ARBA" id="ARBA00022968"/>
    </source>
</evidence>
<dbReference type="GO" id="GO:0005975">
    <property type="term" value="P:carbohydrate metabolic process"/>
    <property type="evidence" value="ECO:0007669"/>
    <property type="project" value="TreeGrafter"/>
</dbReference>
<keyword evidence="7 13" id="KW-1133">Transmembrane helix</keyword>
<comment type="caution">
    <text evidence="14">The sequence shown here is derived from an EMBL/GenBank/DDBJ whole genome shotgun (WGS) entry which is preliminary data.</text>
</comment>
<dbReference type="SUPFAM" id="SSF53448">
    <property type="entry name" value="Nucleotide-diphospho-sugar transferases"/>
    <property type="match status" value="1"/>
</dbReference>
<keyword evidence="13" id="KW-0333">Golgi apparatus</keyword>
<dbReference type="GO" id="GO:0046872">
    <property type="term" value="F:metal ion binding"/>
    <property type="evidence" value="ECO:0007669"/>
    <property type="project" value="UniProtKB-KW"/>
</dbReference>
<evidence type="ECO:0000256" key="10">
    <source>
        <dbReference type="ARBA" id="ARBA00047979"/>
    </source>
</evidence>
<dbReference type="Proteomes" id="UP001152747">
    <property type="component" value="Unassembled WGS sequence"/>
</dbReference>
<dbReference type="PANTHER" id="PTHR10896:SF30">
    <property type="entry name" value="GALACTOSYLGALACTOSYLXYLOSYLPROTEIN 3-BETA-GLUCURONOSYLTRANSFERASE"/>
    <property type="match status" value="1"/>
</dbReference>
<keyword evidence="12 13" id="KW-0479">Metal-binding</keyword>
<dbReference type="GO" id="GO:0000139">
    <property type="term" value="C:Golgi membrane"/>
    <property type="evidence" value="ECO:0007669"/>
    <property type="project" value="UniProtKB-SubCell"/>
</dbReference>
<evidence type="ECO:0000256" key="5">
    <source>
        <dbReference type="ARBA" id="ARBA00022692"/>
    </source>
</evidence>
<evidence type="ECO:0000313" key="15">
    <source>
        <dbReference type="Proteomes" id="UP001152747"/>
    </source>
</evidence>
<feature type="active site" description="Proton donor/acceptor" evidence="11">
    <location>
        <position position="240"/>
    </location>
</feature>
<comment type="subcellular location">
    <subcellularLocation>
        <location evidence="13">Golgi apparatus membrane</location>
        <topology evidence="13">Single-pass type II membrane protein</topology>
    </subcellularLocation>
    <subcellularLocation>
        <location evidence="1">Membrane</location>
        <topology evidence="1">Single-pass type II membrane protein</topology>
    </subcellularLocation>
</comment>
<dbReference type="InterPro" id="IPR005027">
    <property type="entry name" value="Glyco_trans_43"/>
</dbReference>
<evidence type="ECO:0000256" key="1">
    <source>
        <dbReference type="ARBA" id="ARBA00004606"/>
    </source>
</evidence>
<comment type="pathway">
    <text evidence="13">Protein modification; protein glycosylation.</text>
</comment>
<keyword evidence="15" id="KW-1185">Reference proteome</keyword>
<feature type="transmembrane region" description="Helical" evidence="13">
    <location>
        <begin position="6"/>
        <end position="23"/>
    </location>
</feature>
<keyword evidence="8 13" id="KW-0472">Membrane</keyword>
<dbReference type="GO" id="GO:0015018">
    <property type="term" value="F:galactosylgalactosylxylosylprotein 3-beta-glucuronosyltransferase activity"/>
    <property type="evidence" value="ECO:0007669"/>
    <property type="project" value="UniProtKB-UniRule"/>
</dbReference>